<feature type="domain" description="SIAH-type" evidence="12">
    <location>
        <begin position="288"/>
        <end position="337"/>
    </location>
</feature>
<keyword evidence="6" id="KW-0479">Metal-binding</keyword>
<evidence type="ECO:0000256" key="2">
    <source>
        <dbReference type="ARBA" id="ARBA00004906"/>
    </source>
</evidence>
<evidence type="ECO:0000256" key="6">
    <source>
        <dbReference type="ARBA" id="ARBA00022723"/>
    </source>
</evidence>
<dbReference type="InterPro" id="IPR013083">
    <property type="entry name" value="Znf_RING/FYVE/PHD"/>
</dbReference>
<dbReference type="Proteomes" id="UP001054889">
    <property type="component" value="Unassembled WGS sequence"/>
</dbReference>
<feature type="region of interest" description="Disordered" evidence="11">
    <location>
        <begin position="151"/>
        <end position="201"/>
    </location>
</feature>
<dbReference type="Pfam" id="PF21362">
    <property type="entry name" value="Sina_RING"/>
    <property type="match status" value="1"/>
</dbReference>
<evidence type="ECO:0000256" key="5">
    <source>
        <dbReference type="ARBA" id="ARBA00022679"/>
    </source>
</evidence>
<dbReference type="InterPro" id="IPR049548">
    <property type="entry name" value="Sina-like_RING"/>
</dbReference>
<dbReference type="SUPFAM" id="SSF49599">
    <property type="entry name" value="TRAF domain-like"/>
    <property type="match status" value="1"/>
</dbReference>
<evidence type="ECO:0000256" key="7">
    <source>
        <dbReference type="ARBA" id="ARBA00022771"/>
    </source>
</evidence>
<reference evidence="13" key="1">
    <citation type="journal article" date="2018" name="DNA Res.">
        <title>Multiple hybrid de novo genome assembly of finger millet, an orphan allotetraploid crop.</title>
        <authorList>
            <person name="Hatakeyama M."/>
            <person name="Aluri S."/>
            <person name="Balachadran M.T."/>
            <person name="Sivarajan S.R."/>
            <person name="Patrignani A."/>
            <person name="Gruter S."/>
            <person name="Poveda L."/>
            <person name="Shimizu-Inatsugi R."/>
            <person name="Baeten J."/>
            <person name="Francoijs K.J."/>
            <person name="Nataraja K.N."/>
            <person name="Reddy Y.A.N."/>
            <person name="Phadnis S."/>
            <person name="Ravikumar R.L."/>
            <person name="Schlapbach R."/>
            <person name="Sreeman S.M."/>
            <person name="Shimizu K.K."/>
        </authorList>
    </citation>
    <scope>NUCLEOTIDE SEQUENCE</scope>
</reference>
<evidence type="ECO:0000256" key="1">
    <source>
        <dbReference type="ARBA" id="ARBA00000900"/>
    </source>
</evidence>
<comment type="pathway">
    <text evidence="2">Protein modification; protein ubiquitination.</text>
</comment>
<gene>
    <name evidence="13" type="primary">ga11286</name>
    <name evidence="13" type="ORF">PR202_ga11286</name>
</gene>
<evidence type="ECO:0000256" key="8">
    <source>
        <dbReference type="ARBA" id="ARBA00022786"/>
    </source>
</evidence>
<evidence type="ECO:0000313" key="13">
    <source>
        <dbReference type="EMBL" id="GJM94624.1"/>
    </source>
</evidence>
<organism evidence="13 14">
    <name type="scientific">Eleusine coracana subsp. coracana</name>
    <dbReference type="NCBI Taxonomy" id="191504"/>
    <lineage>
        <taxon>Eukaryota</taxon>
        <taxon>Viridiplantae</taxon>
        <taxon>Streptophyta</taxon>
        <taxon>Embryophyta</taxon>
        <taxon>Tracheophyta</taxon>
        <taxon>Spermatophyta</taxon>
        <taxon>Magnoliopsida</taxon>
        <taxon>Liliopsida</taxon>
        <taxon>Poales</taxon>
        <taxon>Poaceae</taxon>
        <taxon>PACMAD clade</taxon>
        <taxon>Chloridoideae</taxon>
        <taxon>Cynodonteae</taxon>
        <taxon>Eleusininae</taxon>
        <taxon>Eleusine</taxon>
    </lineage>
</organism>
<comment type="similarity">
    <text evidence="3">Belongs to the SINA (Seven in absentia) family.</text>
</comment>
<evidence type="ECO:0000259" key="12">
    <source>
        <dbReference type="PROSITE" id="PS51081"/>
    </source>
</evidence>
<keyword evidence="7 10" id="KW-0863">Zinc-finger</keyword>
<keyword evidence="14" id="KW-1185">Reference proteome</keyword>
<dbReference type="GO" id="GO:0008270">
    <property type="term" value="F:zinc ion binding"/>
    <property type="evidence" value="ECO:0007669"/>
    <property type="project" value="UniProtKB-KW"/>
</dbReference>
<accession>A0AAV5C931</accession>
<evidence type="ECO:0000256" key="11">
    <source>
        <dbReference type="SAM" id="MobiDB-lite"/>
    </source>
</evidence>
<keyword evidence="9" id="KW-0862">Zinc</keyword>
<dbReference type="Gene3D" id="3.30.40.10">
    <property type="entry name" value="Zinc/RING finger domain, C3HC4 (zinc finger)"/>
    <property type="match status" value="1"/>
</dbReference>
<evidence type="ECO:0000256" key="3">
    <source>
        <dbReference type="ARBA" id="ARBA00009119"/>
    </source>
</evidence>
<dbReference type="PROSITE" id="PS51081">
    <property type="entry name" value="ZF_SIAH"/>
    <property type="match status" value="1"/>
</dbReference>
<dbReference type="InterPro" id="IPR013010">
    <property type="entry name" value="Znf_SIAH"/>
</dbReference>
<dbReference type="GO" id="GO:0061630">
    <property type="term" value="F:ubiquitin protein ligase activity"/>
    <property type="evidence" value="ECO:0007669"/>
    <property type="project" value="UniProtKB-EC"/>
</dbReference>
<evidence type="ECO:0000256" key="10">
    <source>
        <dbReference type="PROSITE-ProRule" id="PRU00455"/>
    </source>
</evidence>
<evidence type="ECO:0000256" key="9">
    <source>
        <dbReference type="ARBA" id="ARBA00022833"/>
    </source>
</evidence>
<keyword evidence="8" id="KW-0833">Ubl conjugation pathway</keyword>
<comment type="caution">
    <text evidence="13">The sequence shown here is derived from an EMBL/GenBank/DDBJ whole genome shotgun (WGS) entry which is preliminary data.</text>
</comment>
<evidence type="ECO:0000256" key="4">
    <source>
        <dbReference type="ARBA" id="ARBA00012483"/>
    </source>
</evidence>
<dbReference type="EMBL" id="BQKI01000005">
    <property type="protein sequence ID" value="GJM94624.1"/>
    <property type="molecule type" value="Genomic_DNA"/>
</dbReference>
<dbReference type="InterPro" id="IPR052088">
    <property type="entry name" value="E3_ubiquitin-ligase_SINA"/>
</dbReference>
<dbReference type="AlphaFoldDB" id="A0AAV5C931"/>
<evidence type="ECO:0000313" key="14">
    <source>
        <dbReference type="Proteomes" id="UP001054889"/>
    </source>
</evidence>
<dbReference type="PANTHER" id="PTHR10315">
    <property type="entry name" value="E3 UBIQUITIN PROTEIN LIGASE SIAH"/>
    <property type="match status" value="1"/>
</dbReference>
<dbReference type="PANTHER" id="PTHR10315:SF96">
    <property type="entry name" value="SIAH-TYPE DOMAIN-CONTAINING PROTEIN"/>
    <property type="match status" value="1"/>
</dbReference>
<keyword evidence="5" id="KW-0808">Transferase</keyword>
<sequence>MYFNNVVLPQEGYFHSVICNSLDFRNFTVNNDLRFMVRDDPSQAEPPFLGWEHYGKMVDSGAPFARPFRENDRLLDKIDGDVLKRWSHGPVPGACSADSYLCDSRLWLVWGLPECGVEGARGSLGAERARSGGMEQDLAAGSDGPLFLMASGYRSSPVRDDNGESSDSQVGESPMEDDGGSSDTRSGKSSTTEGGWNSRPDEIRVLDAAGSSDRPAPATAGMGCVPLDKLDCVACHLPLKPPIYQCEVGHVVCSPCCDELKATGKCRICHVANGGYRRCHAMECLVESVLVQCPNAAHGCTARLTYYDQRNHRQRCVHAPCHCPEELNLNGRSRGTI</sequence>
<reference evidence="13" key="2">
    <citation type="submission" date="2021-12" db="EMBL/GenBank/DDBJ databases">
        <title>Resequencing data analysis of finger millet.</title>
        <authorList>
            <person name="Hatakeyama M."/>
            <person name="Aluri S."/>
            <person name="Balachadran M.T."/>
            <person name="Sivarajan S.R."/>
            <person name="Poveda L."/>
            <person name="Shimizu-Inatsugi R."/>
            <person name="Schlapbach R."/>
            <person name="Sreeman S.M."/>
            <person name="Shimizu K.K."/>
        </authorList>
    </citation>
    <scope>NUCLEOTIDE SEQUENCE</scope>
</reference>
<protein>
    <recommendedName>
        <fullName evidence="4">RING-type E3 ubiquitin transferase</fullName>
        <ecNumber evidence="4">2.3.2.27</ecNumber>
    </recommendedName>
</protein>
<dbReference type="EC" id="2.3.2.27" evidence="4"/>
<feature type="compositionally biased region" description="Polar residues" evidence="11">
    <location>
        <begin position="181"/>
        <end position="195"/>
    </location>
</feature>
<proteinExistence type="inferred from homology"/>
<comment type="catalytic activity">
    <reaction evidence="1">
        <text>S-ubiquitinyl-[E2 ubiquitin-conjugating enzyme]-L-cysteine + [acceptor protein]-L-lysine = [E2 ubiquitin-conjugating enzyme]-L-cysteine + N(6)-ubiquitinyl-[acceptor protein]-L-lysine.</text>
        <dbReference type="EC" id="2.3.2.27"/>
    </reaction>
</comment>
<dbReference type="GO" id="GO:0005737">
    <property type="term" value="C:cytoplasm"/>
    <property type="evidence" value="ECO:0007669"/>
    <property type="project" value="TreeGrafter"/>
</dbReference>
<name>A0AAV5C931_ELECO</name>